<dbReference type="PRINTS" id="PR00455">
    <property type="entry name" value="HTHTETR"/>
</dbReference>
<proteinExistence type="predicted"/>
<dbReference type="Gene3D" id="1.10.357.10">
    <property type="entry name" value="Tetracycline Repressor, domain 2"/>
    <property type="match status" value="1"/>
</dbReference>
<evidence type="ECO:0000259" key="5">
    <source>
        <dbReference type="PROSITE" id="PS50977"/>
    </source>
</evidence>
<reference evidence="6 7" key="1">
    <citation type="submission" date="2016-02" db="EMBL/GenBank/DDBJ databases">
        <authorList>
            <person name="Wen L."/>
            <person name="He K."/>
            <person name="Yang H."/>
        </authorList>
    </citation>
    <scope>NUCLEOTIDE SEQUENCE [LARGE SCALE GENOMIC DNA]</scope>
    <source>
        <strain evidence="6 7">CD11_3</strain>
    </source>
</reference>
<dbReference type="InterPro" id="IPR050109">
    <property type="entry name" value="HTH-type_TetR-like_transc_reg"/>
</dbReference>
<dbReference type="InterPro" id="IPR023772">
    <property type="entry name" value="DNA-bd_HTH_TetR-type_CS"/>
</dbReference>
<dbReference type="EMBL" id="LSTV01000005">
    <property type="protein sequence ID" value="OAH49078.1"/>
    <property type="molecule type" value="Genomic_DNA"/>
</dbReference>
<dbReference type="OrthoDB" id="5018893at2"/>
<feature type="domain" description="HTH tetR-type" evidence="5">
    <location>
        <begin position="14"/>
        <end position="74"/>
    </location>
</feature>
<dbReference type="SUPFAM" id="SSF46689">
    <property type="entry name" value="Homeodomain-like"/>
    <property type="match status" value="1"/>
</dbReference>
<dbReference type="GO" id="GO:0000976">
    <property type="term" value="F:transcription cis-regulatory region binding"/>
    <property type="evidence" value="ECO:0007669"/>
    <property type="project" value="TreeGrafter"/>
</dbReference>
<keyword evidence="1" id="KW-0805">Transcription regulation</keyword>
<dbReference type="PANTHER" id="PTHR30055">
    <property type="entry name" value="HTH-TYPE TRANSCRIPTIONAL REGULATOR RUTR"/>
    <property type="match status" value="1"/>
</dbReference>
<evidence type="ECO:0000313" key="6">
    <source>
        <dbReference type="EMBL" id="OAH49078.1"/>
    </source>
</evidence>
<dbReference type="InterPro" id="IPR001647">
    <property type="entry name" value="HTH_TetR"/>
</dbReference>
<name>A0A177K6Q4_9MICO</name>
<feature type="DNA-binding region" description="H-T-H motif" evidence="4">
    <location>
        <begin position="37"/>
        <end position="56"/>
    </location>
</feature>
<comment type="caution">
    <text evidence="6">The sequence shown here is derived from an EMBL/GenBank/DDBJ whole genome shotgun (WGS) entry which is preliminary data.</text>
</comment>
<dbReference type="RefSeq" id="WP_064003852.1">
    <property type="nucleotide sequence ID" value="NZ_LSTV01000005.1"/>
</dbReference>
<evidence type="ECO:0000256" key="4">
    <source>
        <dbReference type="PROSITE-ProRule" id="PRU00335"/>
    </source>
</evidence>
<accession>A0A177K6Q4</accession>
<protein>
    <recommendedName>
        <fullName evidence="5">HTH tetR-type domain-containing protein</fullName>
    </recommendedName>
</protein>
<dbReference type="PANTHER" id="PTHR30055:SF238">
    <property type="entry name" value="MYCOFACTOCIN BIOSYNTHESIS TRANSCRIPTIONAL REGULATOR MFTR-RELATED"/>
    <property type="match status" value="1"/>
</dbReference>
<dbReference type="PROSITE" id="PS01081">
    <property type="entry name" value="HTH_TETR_1"/>
    <property type="match status" value="1"/>
</dbReference>
<sequence>MNDPSPRRTYLDVDDRRRQLLDAAVQVMVDDGVSALSLRTVAQRAGVAHRVVSYAFGSKTELVSALLRRESELLTGRLWAEPLAPLPLAEAVAAALTTVIAVMQRDRVRHERLAELTAMARASAALADAARADAEAVRTEIERLVEAWAAARGAATTVPTATLVAVIHAAAEGLAGWWLATGDDAHIDDVIRALSAGLAAYERPR</sequence>
<evidence type="ECO:0000256" key="1">
    <source>
        <dbReference type="ARBA" id="ARBA00023015"/>
    </source>
</evidence>
<dbReference type="InterPro" id="IPR009057">
    <property type="entry name" value="Homeodomain-like_sf"/>
</dbReference>
<keyword evidence="2 4" id="KW-0238">DNA-binding</keyword>
<dbReference type="InterPro" id="IPR036271">
    <property type="entry name" value="Tet_transcr_reg_TetR-rel_C_sf"/>
</dbReference>
<gene>
    <name evidence="6" type="ORF">AYL44_13845</name>
</gene>
<evidence type="ECO:0000256" key="3">
    <source>
        <dbReference type="ARBA" id="ARBA00023163"/>
    </source>
</evidence>
<dbReference type="GO" id="GO:0003700">
    <property type="term" value="F:DNA-binding transcription factor activity"/>
    <property type="evidence" value="ECO:0007669"/>
    <property type="project" value="TreeGrafter"/>
</dbReference>
<dbReference type="PROSITE" id="PS50977">
    <property type="entry name" value="HTH_TETR_2"/>
    <property type="match status" value="1"/>
</dbReference>
<dbReference type="Pfam" id="PF00440">
    <property type="entry name" value="TetR_N"/>
    <property type="match status" value="1"/>
</dbReference>
<dbReference type="Proteomes" id="UP000076998">
    <property type="component" value="Unassembled WGS sequence"/>
</dbReference>
<dbReference type="AlphaFoldDB" id="A0A177K6Q4"/>
<evidence type="ECO:0000256" key="2">
    <source>
        <dbReference type="ARBA" id="ARBA00023125"/>
    </source>
</evidence>
<dbReference type="SUPFAM" id="SSF48498">
    <property type="entry name" value="Tetracyclin repressor-like, C-terminal domain"/>
    <property type="match status" value="1"/>
</dbReference>
<keyword evidence="3" id="KW-0804">Transcription</keyword>
<organism evidence="6 7">
    <name type="scientific">Microbacterium oleivorans</name>
    <dbReference type="NCBI Taxonomy" id="273677"/>
    <lineage>
        <taxon>Bacteria</taxon>
        <taxon>Bacillati</taxon>
        <taxon>Actinomycetota</taxon>
        <taxon>Actinomycetes</taxon>
        <taxon>Micrococcales</taxon>
        <taxon>Microbacteriaceae</taxon>
        <taxon>Microbacterium</taxon>
    </lineage>
</organism>
<evidence type="ECO:0000313" key="7">
    <source>
        <dbReference type="Proteomes" id="UP000076998"/>
    </source>
</evidence>